<dbReference type="InParanoid" id="T0PM69"/>
<dbReference type="VEuPathDB" id="FungiDB:SDRG_15699"/>
<evidence type="ECO:0000313" key="2">
    <source>
        <dbReference type="EMBL" id="EQC26454.1"/>
    </source>
</evidence>
<dbReference type="InterPro" id="IPR001680">
    <property type="entry name" value="WD40_rpt"/>
</dbReference>
<organism evidence="2 3">
    <name type="scientific">Saprolegnia diclina (strain VS20)</name>
    <dbReference type="NCBI Taxonomy" id="1156394"/>
    <lineage>
        <taxon>Eukaryota</taxon>
        <taxon>Sar</taxon>
        <taxon>Stramenopiles</taxon>
        <taxon>Oomycota</taxon>
        <taxon>Saprolegniomycetes</taxon>
        <taxon>Saprolegniales</taxon>
        <taxon>Saprolegniaceae</taxon>
        <taxon>Saprolegnia</taxon>
    </lineage>
</organism>
<name>T0PM69_SAPDV</name>
<dbReference type="AlphaFoldDB" id="T0PM69"/>
<keyword evidence="1" id="KW-0853">WD repeat</keyword>
<reference evidence="2 3" key="1">
    <citation type="submission" date="2012-04" db="EMBL/GenBank/DDBJ databases">
        <title>The Genome Sequence of Saprolegnia declina VS20.</title>
        <authorList>
            <consortium name="The Broad Institute Genome Sequencing Platform"/>
            <person name="Russ C."/>
            <person name="Nusbaum C."/>
            <person name="Tyler B."/>
            <person name="van West P."/>
            <person name="Dieguez-Uribeondo J."/>
            <person name="de Bruijn I."/>
            <person name="Tripathy S."/>
            <person name="Jiang R."/>
            <person name="Young S.K."/>
            <person name="Zeng Q."/>
            <person name="Gargeya S."/>
            <person name="Fitzgerald M."/>
            <person name="Haas B."/>
            <person name="Abouelleil A."/>
            <person name="Alvarado L."/>
            <person name="Arachchi H.M."/>
            <person name="Berlin A."/>
            <person name="Chapman S.B."/>
            <person name="Goldberg J."/>
            <person name="Griggs A."/>
            <person name="Gujja S."/>
            <person name="Hansen M."/>
            <person name="Howarth C."/>
            <person name="Imamovic A."/>
            <person name="Larimer J."/>
            <person name="McCowen C."/>
            <person name="Montmayeur A."/>
            <person name="Murphy C."/>
            <person name="Neiman D."/>
            <person name="Pearson M."/>
            <person name="Priest M."/>
            <person name="Roberts A."/>
            <person name="Saif S."/>
            <person name="Shea T."/>
            <person name="Sisk P."/>
            <person name="Sykes S."/>
            <person name="Wortman J."/>
            <person name="Nusbaum C."/>
            <person name="Birren B."/>
        </authorList>
    </citation>
    <scope>NUCLEOTIDE SEQUENCE [LARGE SCALE GENOMIC DNA]</scope>
    <source>
        <strain evidence="2 3">VS20</strain>
    </source>
</reference>
<dbReference type="eggNOG" id="KOG0266">
    <property type="taxonomic scope" value="Eukaryota"/>
</dbReference>
<dbReference type="SUPFAM" id="SSF50978">
    <property type="entry name" value="WD40 repeat-like"/>
    <property type="match status" value="1"/>
</dbReference>
<proteinExistence type="predicted"/>
<dbReference type="InterPro" id="IPR015943">
    <property type="entry name" value="WD40/YVTN_repeat-like_dom_sf"/>
</dbReference>
<dbReference type="InterPro" id="IPR036322">
    <property type="entry name" value="WD40_repeat_dom_sf"/>
</dbReference>
<dbReference type="GeneID" id="19956426"/>
<evidence type="ECO:0000256" key="1">
    <source>
        <dbReference type="PROSITE-ProRule" id="PRU00221"/>
    </source>
</evidence>
<dbReference type="EMBL" id="JH767230">
    <property type="protein sequence ID" value="EQC26454.1"/>
    <property type="molecule type" value="Genomic_DNA"/>
</dbReference>
<feature type="repeat" description="WD" evidence="1">
    <location>
        <begin position="21"/>
        <end position="62"/>
    </location>
</feature>
<dbReference type="Pfam" id="PF00400">
    <property type="entry name" value="WD40"/>
    <property type="match status" value="1"/>
</dbReference>
<dbReference type="PROSITE" id="PS50294">
    <property type="entry name" value="WD_REPEATS_REGION"/>
    <property type="match status" value="1"/>
</dbReference>
<gene>
    <name evidence="2" type="ORF">SDRG_15699</name>
</gene>
<sequence>MGLIATHLLRACVGRWRRIELKGHVGDVTTVNFFPSSRVALTGSADFRLRIWSMEAFRCAAVLEGHVGAVTGSGILGKGRNVVCT</sequence>
<dbReference type="OrthoDB" id="27537at2759"/>
<dbReference type="PROSITE" id="PS50082">
    <property type="entry name" value="WD_REPEATS_2"/>
    <property type="match status" value="1"/>
</dbReference>
<dbReference type="STRING" id="1156394.T0PM69"/>
<dbReference type="SMART" id="SM00320">
    <property type="entry name" value="WD40"/>
    <property type="match status" value="1"/>
</dbReference>
<evidence type="ECO:0000313" key="3">
    <source>
        <dbReference type="Proteomes" id="UP000030762"/>
    </source>
</evidence>
<keyword evidence="3" id="KW-1185">Reference proteome</keyword>
<dbReference type="RefSeq" id="XP_008620100.1">
    <property type="nucleotide sequence ID" value="XM_008621878.1"/>
</dbReference>
<accession>T0PM69</accession>
<protein>
    <submittedName>
        <fullName evidence="2">Uncharacterized protein</fullName>
    </submittedName>
</protein>
<dbReference type="Proteomes" id="UP000030762">
    <property type="component" value="Unassembled WGS sequence"/>
</dbReference>
<dbReference type="Gene3D" id="2.130.10.10">
    <property type="entry name" value="YVTN repeat-like/Quinoprotein amine dehydrogenase"/>
    <property type="match status" value="1"/>
</dbReference>